<dbReference type="EC" id="3.4.24.55" evidence="5"/>
<dbReference type="InterPro" id="IPR001431">
    <property type="entry name" value="Pept_M16_Zn_BS"/>
</dbReference>
<name>A0A173XZ73_9CLOT</name>
<evidence type="ECO:0000259" key="3">
    <source>
        <dbReference type="Pfam" id="PF00675"/>
    </source>
</evidence>
<dbReference type="FunFam" id="3.30.830.10:FF:000008">
    <property type="entry name" value="Mitochondrial-processing peptidase subunit beta"/>
    <property type="match status" value="1"/>
</dbReference>
<dbReference type="SUPFAM" id="SSF63411">
    <property type="entry name" value="LuxS/MPP-like metallohydrolase"/>
    <property type="match status" value="2"/>
</dbReference>
<dbReference type="Gene3D" id="3.30.830.10">
    <property type="entry name" value="Metalloenzyme, LuxS/M16 peptidase-like"/>
    <property type="match status" value="2"/>
</dbReference>
<evidence type="ECO:0000256" key="1">
    <source>
        <dbReference type="ARBA" id="ARBA00007261"/>
    </source>
</evidence>
<dbReference type="Pfam" id="PF00675">
    <property type="entry name" value="Peptidase_M16"/>
    <property type="match status" value="1"/>
</dbReference>
<dbReference type="GO" id="GO:0046872">
    <property type="term" value="F:metal ion binding"/>
    <property type="evidence" value="ECO:0007669"/>
    <property type="project" value="InterPro"/>
</dbReference>
<dbReference type="OrthoDB" id="9811314at2"/>
<dbReference type="Pfam" id="PF05193">
    <property type="entry name" value="Peptidase_M16_C"/>
    <property type="match status" value="1"/>
</dbReference>
<feature type="domain" description="Peptidase M16 C-terminal" evidence="4">
    <location>
        <begin position="165"/>
        <end position="338"/>
    </location>
</feature>
<evidence type="ECO:0000259" key="4">
    <source>
        <dbReference type="Pfam" id="PF05193"/>
    </source>
</evidence>
<dbReference type="PROSITE" id="PS00143">
    <property type="entry name" value="INSULINASE"/>
    <property type="match status" value="1"/>
</dbReference>
<dbReference type="AlphaFoldDB" id="A0A173XZ73"/>
<keyword evidence="5" id="KW-0378">Hydrolase</keyword>
<reference evidence="5 6" key="1">
    <citation type="submission" date="2015-09" db="EMBL/GenBank/DDBJ databases">
        <authorList>
            <consortium name="Pathogen Informatics"/>
        </authorList>
    </citation>
    <scope>NUCLEOTIDE SEQUENCE [LARGE SCALE GENOMIC DNA]</scope>
    <source>
        <strain evidence="5 6">2789STDY5834856</strain>
    </source>
</reference>
<dbReference type="InterPro" id="IPR007863">
    <property type="entry name" value="Peptidase_M16_C"/>
</dbReference>
<dbReference type="PANTHER" id="PTHR11851:SF49">
    <property type="entry name" value="MITOCHONDRIAL-PROCESSING PEPTIDASE SUBUNIT ALPHA"/>
    <property type="match status" value="1"/>
</dbReference>
<dbReference type="RefSeq" id="WP_055262951.1">
    <property type="nucleotide sequence ID" value="NZ_CABIXQ010000001.1"/>
</dbReference>
<dbReference type="GO" id="GO:0006508">
    <property type="term" value="P:proteolysis"/>
    <property type="evidence" value="ECO:0007669"/>
    <property type="project" value="InterPro"/>
</dbReference>
<feature type="domain" description="Peptidase M16 N-terminal" evidence="3">
    <location>
        <begin position="12"/>
        <end position="159"/>
    </location>
</feature>
<dbReference type="PANTHER" id="PTHR11851">
    <property type="entry name" value="METALLOPROTEASE"/>
    <property type="match status" value="1"/>
</dbReference>
<accession>A0A173XZ73</accession>
<protein>
    <submittedName>
        <fullName evidence="5">Peptidase M16 domain-containing protein</fullName>
        <ecNumber evidence="5">3.4.24.55</ecNumber>
    </submittedName>
</protein>
<evidence type="ECO:0000256" key="2">
    <source>
        <dbReference type="RuleBase" id="RU004447"/>
    </source>
</evidence>
<dbReference type="InterPro" id="IPR050361">
    <property type="entry name" value="MPP/UQCRC_Complex"/>
</dbReference>
<dbReference type="InterPro" id="IPR011249">
    <property type="entry name" value="Metalloenz_LuxS/M16"/>
</dbReference>
<dbReference type="InterPro" id="IPR011765">
    <property type="entry name" value="Pept_M16_N"/>
</dbReference>
<evidence type="ECO:0000313" key="5">
    <source>
        <dbReference type="EMBL" id="CUN57301.1"/>
    </source>
</evidence>
<proteinExistence type="inferred from homology"/>
<dbReference type="Proteomes" id="UP000095594">
    <property type="component" value="Unassembled WGS sequence"/>
</dbReference>
<organism evidence="5 6">
    <name type="scientific">Clostridium disporicum</name>
    <dbReference type="NCBI Taxonomy" id="84024"/>
    <lineage>
        <taxon>Bacteria</taxon>
        <taxon>Bacillati</taxon>
        <taxon>Bacillota</taxon>
        <taxon>Clostridia</taxon>
        <taxon>Eubacteriales</taxon>
        <taxon>Clostridiaceae</taxon>
        <taxon>Clostridium</taxon>
    </lineage>
</organism>
<sequence length="418" mass="47344">MFTLYTLDNGLRVVTEYIEHVNSISIGVMVQNGSRNETKDENGISHFIEHMFFKGTEKRTSKDIVQEIENIGGQINAFTSKETTCYYLKSLNTQMDLCLDVLSDMLLNSKFDAEEIEKEKGVVIEEINMSEDNPEDVLDDIHSKAIFGDSTLAYPILGTIDRIKSFDREKIKNYIDRHYTPSNSVISICGKFDIDELKKKIEHYFGGWKTTDKYTPQYTIPTLHNDSAFTEKQIEQLHINLGLQGLPYADDKSYSLLLLNNVFGGGASSILFQKVREELGLCYTVYSYPQTYLGVGTLNIYTGLSKQFADNALEVIDRELKMFSKNGICEETLKINKEKIKASYILGLESTSSRMFANAKSVLLQNKIKTQEDVINKINKISNEDINCVLERCFKPGIISSAYVGQSVDITKLNSIIK</sequence>
<dbReference type="EMBL" id="CYZX01000001">
    <property type="protein sequence ID" value="CUN57301.1"/>
    <property type="molecule type" value="Genomic_DNA"/>
</dbReference>
<comment type="similarity">
    <text evidence="1 2">Belongs to the peptidase M16 family.</text>
</comment>
<gene>
    <name evidence="5" type="primary">ptrA_1</name>
    <name evidence="5" type="ORF">ERS852471_00165</name>
</gene>
<evidence type="ECO:0000313" key="6">
    <source>
        <dbReference type="Proteomes" id="UP000095594"/>
    </source>
</evidence>
<dbReference type="GO" id="GO:0004222">
    <property type="term" value="F:metalloendopeptidase activity"/>
    <property type="evidence" value="ECO:0007669"/>
    <property type="project" value="UniProtKB-EC"/>
</dbReference>